<dbReference type="PANTHER" id="PTHR10454">
    <property type="entry name" value="CASPASE"/>
    <property type="match status" value="1"/>
</dbReference>
<dbReference type="Gene3D" id="3.40.50.1460">
    <property type="match status" value="1"/>
</dbReference>
<keyword evidence="6" id="KW-0378">Hydrolase</keyword>
<protein>
    <recommendedName>
        <fullName evidence="9">Caspase family p20 domain-containing protein</fullName>
    </recommendedName>
</protein>
<name>F6PIY0_CIOIN</name>
<reference evidence="11" key="1">
    <citation type="journal article" date="2002" name="Science">
        <title>The draft genome of Ciona intestinalis: insights into chordate and vertebrate origins.</title>
        <authorList>
            <person name="Dehal P."/>
            <person name="Satou Y."/>
            <person name="Campbell R.K."/>
            <person name="Chapman J."/>
            <person name="Degnan B."/>
            <person name="De Tomaso A."/>
            <person name="Davidson B."/>
            <person name="Di Gregorio A."/>
            <person name="Gelpke M."/>
            <person name="Goodstein D.M."/>
            <person name="Harafuji N."/>
            <person name="Hastings K.E."/>
            <person name="Ho I."/>
            <person name="Hotta K."/>
            <person name="Huang W."/>
            <person name="Kawashima T."/>
            <person name="Lemaire P."/>
            <person name="Martinez D."/>
            <person name="Meinertzhagen I.A."/>
            <person name="Necula S."/>
            <person name="Nonaka M."/>
            <person name="Putnam N."/>
            <person name="Rash S."/>
            <person name="Saiga H."/>
            <person name="Satake M."/>
            <person name="Terry A."/>
            <person name="Yamada L."/>
            <person name="Wang H.G."/>
            <person name="Awazu S."/>
            <person name="Azumi K."/>
            <person name="Boore J."/>
            <person name="Branno M."/>
            <person name="Chin-Bow S."/>
            <person name="DeSantis R."/>
            <person name="Doyle S."/>
            <person name="Francino P."/>
            <person name="Keys D.N."/>
            <person name="Haga S."/>
            <person name="Hayashi H."/>
            <person name="Hino K."/>
            <person name="Imai K.S."/>
            <person name="Inaba K."/>
            <person name="Kano S."/>
            <person name="Kobayashi K."/>
            <person name="Kobayashi M."/>
            <person name="Lee B.I."/>
            <person name="Makabe K.W."/>
            <person name="Manohar C."/>
            <person name="Matassi G."/>
            <person name="Medina M."/>
            <person name="Mochizuki Y."/>
            <person name="Mount S."/>
            <person name="Morishita T."/>
            <person name="Miura S."/>
            <person name="Nakayama A."/>
            <person name="Nishizaka S."/>
            <person name="Nomoto H."/>
            <person name="Ohta F."/>
            <person name="Oishi K."/>
            <person name="Rigoutsos I."/>
            <person name="Sano M."/>
            <person name="Sasaki A."/>
            <person name="Sasakura Y."/>
            <person name="Shoguchi E."/>
            <person name="Shin-i T."/>
            <person name="Spagnuolo A."/>
            <person name="Stainier D."/>
            <person name="Suzuki M.M."/>
            <person name="Tassy O."/>
            <person name="Takatori N."/>
            <person name="Tokuoka M."/>
            <person name="Yagi K."/>
            <person name="Yoshizaki F."/>
            <person name="Wada S."/>
            <person name="Zhang C."/>
            <person name="Hyatt P.D."/>
            <person name="Larimer F."/>
            <person name="Detter C."/>
            <person name="Doggett N."/>
            <person name="Glavina T."/>
            <person name="Hawkins T."/>
            <person name="Richardson P."/>
            <person name="Lucas S."/>
            <person name="Kohara Y."/>
            <person name="Levine M."/>
            <person name="Satoh N."/>
            <person name="Rokhsar D.S."/>
        </authorList>
    </citation>
    <scope>NUCLEOTIDE SEQUENCE [LARGE SCALE GENOMIC DNA]</scope>
</reference>
<dbReference type="InterPro" id="IPR002398">
    <property type="entry name" value="Pept_C14"/>
</dbReference>
<dbReference type="HOGENOM" id="CLU_036904_2_1_1"/>
<keyword evidence="11" id="KW-1185">Reference proteome</keyword>
<dbReference type="STRING" id="7719.ENSCINP00000016777"/>
<sequence length="257" mass="28577">MEPKTIEEIDGKPTYVEENIAARIPQLEYYEEVPGIGRALIINNENFISPNLPNLPHSKKEADAIQEVLEALGFKVDRHDNKMLKEMVEIINSLRQDIHNCWCFFCVILSHGTIGDRVYATDDHLGISENVIDPFLGSNCPDLIGKPKIFIIEACRGQNVEEAAETNPLLPQARSTIVPVKYSLPRTADVLICHPSSNGSIAYMGQFLSTLSAMLKQCVLARGPEDPVYCFMEILTLVNDRVAINSAAMQMSTTENS</sequence>
<keyword evidence="3" id="KW-0963">Cytoplasm</keyword>
<dbReference type="GO" id="GO:0006508">
    <property type="term" value="P:proteolysis"/>
    <property type="evidence" value="ECO:0007669"/>
    <property type="project" value="UniProtKB-KW"/>
</dbReference>
<dbReference type="SMART" id="SM00115">
    <property type="entry name" value="CASc"/>
    <property type="match status" value="1"/>
</dbReference>
<dbReference type="GO" id="GO:0005737">
    <property type="term" value="C:cytoplasm"/>
    <property type="evidence" value="ECO:0000318"/>
    <property type="project" value="GO_Central"/>
</dbReference>
<evidence type="ECO:0000256" key="4">
    <source>
        <dbReference type="ARBA" id="ARBA00022670"/>
    </source>
</evidence>
<evidence type="ECO:0000259" key="9">
    <source>
        <dbReference type="PROSITE" id="PS50208"/>
    </source>
</evidence>
<keyword evidence="4" id="KW-0645">Protease</keyword>
<dbReference type="GeneTree" id="ENSGT00940000169659"/>
<evidence type="ECO:0000256" key="3">
    <source>
        <dbReference type="ARBA" id="ARBA00022490"/>
    </source>
</evidence>
<feature type="domain" description="Caspase family p20" evidence="9">
    <location>
        <begin position="37"/>
        <end position="159"/>
    </location>
</feature>
<evidence type="ECO:0000256" key="5">
    <source>
        <dbReference type="ARBA" id="ARBA00022703"/>
    </source>
</evidence>
<organism evidence="10 11">
    <name type="scientific">Ciona intestinalis</name>
    <name type="common">Transparent sea squirt</name>
    <name type="synonym">Ascidia intestinalis</name>
    <dbReference type="NCBI Taxonomy" id="7719"/>
    <lineage>
        <taxon>Eukaryota</taxon>
        <taxon>Metazoa</taxon>
        <taxon>Chordata</taxon>
        <taxon>Tunicata</taxon>
        <taxon>Ascidiacea</taxon>
        <taxon>Phlebobranchia</taxon>
        <taxon>Cionidae</taxon>
        <taxon>Ciona</taxon>
    </lineage>
</organism>
<dbReference type="Pfam" id="PF00656">
    <property type="entry name" value="Peptidase_C14"/>
    <property type="match status" value="1"/>
</dbReference>
<accession>F6PIY0</accession>
<dbReference type="PANTHER" id="PTHR10454:SF206">
    <property type="entry name" value="CASPASE-6"/>
    <property type="match status" value="1"/>
</dbReference>
<dbReference type="Proteomes" id="UP000008144">
    <property type="component" value="Chromosome 10"/>
</dbReference>
<dbReference type="InterPro" id="IPR015917">
    <property type="entry name" value="Pept_C14A"/>
</dbReference>
<dbReference type="GO" id="GO:0043525">
    <property type="term" value="P:positive regulation of neuron apoptotic process"/>
    <property type="evidence" value="ECO:0000318"/>
    <property type="project" value="GO_Central"/>
</dbReference>
<dbReference type="GO" id="GO:0006915">
    <property type="term" value="P:apoptotic process"/>
    <property type="evidence" value="ECO:0000318"/>
    <property type="project" value="GO_Central"/>
</dbReference>
<dbReference type="InterPro" id="IPR001309">
    <property type="entry name" value="Pept_C14_p20"/>
</dbReference>
<dbReference type="PROSITE" id="PS50208">
    <property type="entry name" value="CASPASE_P20"/>
    <property type="match status" value="1"/>
</dbReference>
<dbReference type="OMA" id="NGSIAYM"/>
<dbReference type="EMBL" id="EAAA01000519">
    <property type="status" value="NOT_ANNOTATED_CDS"/>
    <property type="molecule type" value="Genomic_DNA"/>
</dbReference>
<evidence type="ECO:0000256" key="1">
    <source>
        <dbReference type="ARBA" id="ARBA00004496"/>
    </source>
</evidence>
<dbReference type="AlphaFoldDB" id="F6PIY0"/>
<keyword evidence="8" id="KW-0865">Zymogen</keyword>
<dbReference type="InterPro" id="IPR011600">
    <property type="entry name" value="Pept_C14_caspase"/>
</dbReference>
<dbReference type="InParanoid" id="F6PIY0"/>
<dbReference type="InterPro" id="IPR029030">
    <property type="entry name" value="Caspase-like_dom_sf"/>
</dbReference>
<dbReference type="SUPFAM" id="SSF52129">
    <property type="entry name" value="Caspase-like"/>
    <property type="match status" value="1"/>
</dbReference>
<dbReference type="PROSITE" id="PS01121">
    <property type="entry name" value="CASPASE_HIS"/>
    <property type="match status" value="1"/>
</dbReference>
<proteinExistence type="inferred from homology"/>
<dbReference type="PRINTS" id="PR00376">
    <property type="entry name" value="IL1BCENZYME"/>
</dbReference>
<reference evidence="10" key="4">
    <citation type="submission" date="2025-09" db="UniProtKB">
        <authorList>
            <consortium name="Ensembl"/>
        </authorList>
    </citation>
    <scope>IDENTIFICATION</scope>
</reference>
<reference evidence="10" key="3">
    <citation type="submission" date="2025-08" db="UniProtKB">
        <authorList>
            <consortium name="Ensembl"/>
        </authorList>
    </citation>
    <scope>IDENTIFICATION</scope>
</reference>
<evidence type="ECO:0000313" key="10">
    <source>
        <dbReference type="Ensembl" id="ENSCINP00000016777.3"/>
    </source>
</evidence>
<evidence type="ECO:0000256" key="8">
    <source>
        <dbReference type="ARBA" id="ARBA00023145"/>
    </source>
</evidence>
<comment type="similarity">
    <text evidence="2">Belongs to the peptidase C14A family.</text>
</comment>
<keyword evidence="7" id="KW-0788">Thiol protease</keyword>
<dbReference type="FunFam" id="3.40.50.1460:FF:000045">
    <property type="entry name" value="AGAP010829-PA"/>
    <property type="match status" value="1"/>
</dbReference>
<keyword evidence="5" id="KW-0053">Apoptosis</keyword>
<dbReference type="Ensembl" id="ENSCINT00000016777.3">
    <property type="protein sequence ID" value="ENSCINP00000016777.3"/>
    <property type="gene ID" value="ENSCING00000008214.3"/>
</dbReference>
<reference evidence="10" key="2">
    <citation type="journal article" date="2008" name="Genome Biol.">
        <title>Improved genome assembly and evidence-based global gene model set for the chordate Ciona intestinalis: new insight into intron and operon populations.</title>
        <authorList>
            <person name="Satou Y."/>
            <person name="Mineta K."/>
            <person name="Ogasawara M."/>
            <person name="Sasakura Y."/>
            <person name="Shoguchi E."/>
            <person name="Ueno K."/>
            <person name="Yamada L."/>
            <person name="Matsumoto J."/>
            <person name="Wasserscheid J."/>
            <person name="Dewar K."/>
            <person name="Wiley G.B."/>
            <person name="Macmil S.L."/>
            <person name="Roe B.A."/>
            <person name="Zeller R.W."/>
            <person name="Hastings K.E."/>
            <person name="Lemaire P."/>
            <person name="Lindquist E."/>
            <person name="Endo T."/>
            <person name="Hotta K."/>
            <person name="Inaba K."/>
        </authorList>
    </citation>
    <scope>NUCLEOTIDE SEQUENCE [LARGE SCALE GENOMIC DNA]</scope>
    <source>
        <strain evidence="10">wild type</strain>
    </source>
</reference>
<dbReference type="GO" id="GO:0004197">
    <property type="term" value="F:cysteine-type endopeptidase activity"/>
    <property type="evidence" value="ECO:0000318"/>
    <property type="project" value="GO_Central"/>
</dbReference>
<evidence type="ECO:0000256" key="6">
    <source>
        <dbReference type="ARBA" id="ARBA00022801"/>
    </source>
</evidence>
<dbReference type="InterPro" id="IPR016129">
    <property type="entry name" value="Caspase_his_AS"/>
</dbReference>
<evidence type="ECO:0000313" key="11">
    <source>
        <dbReference type="Proteomes" id="UP000008144"/>
    </source>
</evidence>
<evidence type="ECO:0000256" key="2">
    <source>
        <dbReference type="ARBA" id="ARBA00010134"/>
    </source>
</evidence>
<evidence type="ECO:0000256" key="7">
    <source>
        <dbReference type="ARBA" id="ARBA00022807"/>
    </source>
</evidence>
<comment type="subcellular location">
    <subcellularLocation>
        <location evidence="1">Cytoplasm</location>
    </subcellularLocation>
</comment>